<protein>
    <submittedName>
        <fullName evidence="3">Reverse transcriptase domain-containing protein</fullName>
    </submittedName>
</protein>
<dbReference type="Proteomes" id="UP000887566">
    <property type="component" value="Unplaced"/>
</dbReference>
<evidence type="ECO:0000313" key="2">
    <source>
        <dbReference type="Proteomes" id="UP000887566"/>
    </source>
</evidence>
<evidence type="ECO:0000313" key="3">
    <source>
        <dbReference type="WBParaSite" id="PSAMB.scaffold8341size6335.g31321.t1"/>
    </source>
</evidence>
<proteinExistence type="predicted"/>
<feature type="compositionally biased region" description="Polar residues" evidence="1">
    <location>
        <begin position="275"/>
        <end position="286"/>
    </location>
</feature>
<organism evidence="2 3">
    <name type="scientific">Plectus sambesii</name>
    <dbReference type="NCBI Taxonomy" id="2011161"/>
    <lineage>
        <taxon>Eukaryota</taxon>
        <taxon>Metazoa</taxon>
        <taxon>Ecdysozoa</taxon>
        <taxon>Nematoda</taxon>
        <taxon>Chromadorea</taxon>
        <taxon>Plectida</taxon>
        <taxon>Plectina</taxon>
        <taxon>Plectoidea</taxon>
        <taxon>Plectidae</taxon>
        <taxon>Plectus</taxon>
    </lineage>
</organism>
<reference evidence="3" key="1">
    <citation type="submission" date="2022-11" db="UniProtKB">
        <authorList>
            <consortium name="WormBaseParasite"/>
        </authorList>
    </citation>
    <scope>IDENTIFICATION</scope>
</reference>
<evidence type="ECO:0000256" key="1">
    <source>
        <dbReference type="SAM" id="MobiDB-lite"/>
    </source>
</evidence>
<feature type="compositionally biased region" description="Low complexity" evidence="1">
    <location>
        <begin position="260"/>
        <end position="272"/>
    </location>
</feature>
<feature type="region of interest" description="Disordered" evidence="1">
    <location>
        <begin position="151"/>
        <end position="293"/>
    </location>
</feature>
<keyword evidence="2" id="KW-1185">Reference proteome</keyword>
<feature type="compositionally biased region" description="Low complexity" evidence="1">
    <location>
        <begin position="201"/>
        <end position="212"/>
    </location>
</feature>
<dbReference type="WBParaSite" id="PSAMB.scaffold8341size6335.g31321.t1">
    <property type="protein sequence ID" value="PSAMB.scaffold8341size6335.g31321.t1"/>
    <property type="gene ID" value="PSAMB.scaffold8341size6335.g31321"/>
</dbReference>
<accession>A0A914XHE5</accession>
<name>A0A914XHE5_9BILA</name>
<dbReference type="AlphaFoldDB" id="A0A914XHE5"/>
<feature type="compositionally biased region" description="Pro residues" evidence="1">
    <location>
        <begin position="151"/>
        <end position="164"/>
    </location>
</feature>
<sequence>MFTTSPSHGTLHQDGAKVSSMGSAATGGISTIDDNPPLELLILCIQYALDGINWTQRGLKVGNQPLPHLAYANDIVLLASVRAESAGTDHHRRIWKDVELAHQVPLHRGDKDDVLYGLEACDAKYHSESFKPPQFTVTLLDVIWRGSSPPWPHLQPISAPPPPCQFGRRTPSPQPQAKRQPRGRGYAVYRNQTPPRPGSPSPQAGPSGIPAAKRVDPPQDKASDSPKTTEEPYNKELVVNWLKDSSDPQVIPPTHLLAPESESGQSSTSSCEIRSASTVGWTTTSPYAKGMDVNKESLTKSEARAKSPGRACSGLVSAFQSPAEGDSWSANMSFVDAAIRRVDAATADAKKTKKTIRTALLQAAPPSKPCSWPEL</sequence>
<feature type="compositionally biased region" description="Basic and acidic residues" evidence="1">
    <location>
        <begin position="213"/>
        <end position="234"/>
    </location>
</feature>